<evidence type="ECO:0000313" key="2">
    <source>
        <dbReference type="EMBL" id="MEG3439138.1"/>
    </source>
</evidence>
<dbReference type="Proteomes" id="UP001328733">
    <property type="component" value="Unassembled WGS sequence"/>
</dbReference>
<reference evidence="2 3" key="1">
    <citation type="submission" date="2024-01" db="EMBL/GenBank/DDBJ databases">
        <title>Genomic insights into the taxonomy and metabolism of the cyanobacterium Pannus brasiliensis CCIBt3594.</title>
        <authorList>
            <person name="Machado M."/>
            <person name="Botero N.B."/>
            <person name="Andreote A.P.D."/>
            <person name="Feitosa A.M.T."/>
            <person name="Popin R."/>
            <person name="Sivonen K."/>
            <person name="Fiore M.F."/>
        </authorList>
    </citation>
    <scope>NUCLEOTIDE SEQUENCE [LARGE SCALE GENOMIC DNA]</scope>
    <source>
        <strain evidence="2 3">CCIBt3594</strain>
    </source>
</reference>
<feature type="chain" id="PRO_5043578213" evidence="1">
    <location>
        <begin position="28"/>
        <end position="115"/>
    </location>
</feature>
<feature type="signal peptide" evidence="1">
    <location>
        <begin position="1"/>
        <end position="27"/>
    </location>
</feature>
<name>A0AAW9QPZ3_9CHRO</name>
<sequence length="115" mass="12240">MGGGTFGLTLVLAICLLFSGAPVLASAANRQPPAPVVAATRQAAGQRAGIPAERLQVRSATPRTWPDGCLGLPRPDELCTQALVEGWEIVLTDNGKTWTYRTDNTGRNTRLDPKK</sequence>
<organism evidence="2 3">
    <name type="scientific">Pannus brasiliensis CCIBt3594</name>
    <dbReference type="NCBI Taxonomy" id="1427578"/>
    <lineage>
        <taxon>Bacteria</taxon>
        <taxon>Bacillati</taxon>
        <taxon>Cyanobacteriota</taxon>
        <taxon>Cyanophyceae</taxon>
        <taxon>Oscillatoriophycideae</taxon>
        <taxon>Chroococcales</taxon>
        <taxon>Microcystaceae</taxon>
        <taxon>Pannus</taxon>
    </lineage>
</organism>
<proteinExistence type="predicted"/>
<keyword evidence="1" id="KW-0732">Signal</keyword>
<evidence type="ECO:0000256" key="1">
    <source>
        <dbReference type="SAM" id="SignalP"/>
    </source>
</evidence>
<protein>
    <submittedName>
        <fullName evidence="2">Uncharacterized protein</fullName>
    </submittedName>
</protein>
<comment type="caution">
    <text evidence="2">The sequence shown here is derived from an EMBL/GenBank/DDBJ whole genome shotgun (WGS) entry which is preliminary data.</text>
</comment>
<gene>
    <name evidence="2" type="ORF">V0288_18575</name>
</gene>
<dbReference type="RefSeq" id="WP_332866620.1">
    <property type="nucleotide sequence ID" value="NZ_JBAFSM010000041.1"/>
</dbReference>
<evidence type="ECO:0000313" key="3">
    <source>
        <dbReference type="Proteomes" id="UP001328733"/>
    </source>
</evidence>
<dbReference type="AlphaFoldDB" id="A0AAW9QPZ3"/>
<keyword evidence="3" id="KW-1185">Reference proteome</keyword>
<dbReference type="EMBL" id="JBAFSM010000041">
    <property type="protein sequence ID" value="MEG3439138.1"/>
    <property type="molecule type" value="Genomic_DNA"/>
</dbReference>
<accession>A0AAW9QPZ3</accession>